<accession>A0A4R5DHY4</accession>
<reference evidence="6 7" key="1">
    <citation type="submission" date="2019-03" db="EMBL/GenBank/DDBJ databases">
        <title>Draft genome sequences of novel Actinobacteria.</title>
        <authorList>
            <person name="Sahin N."/>
            <person name="Ay H."/>
            <person name="Saygin H."/>
        </authorList>
    </citation>
    <scope>NUCLEOTIDE SEQUENCE [LARGE SCALE GENOMIC DNA]</scope>
    <source>
        <strain evidence="6 7">5K138</strain>
    </source>
</reference>
<dbReference type="FunCoup" id="A0A4R5DHY4">
    <property type="interactions" value="229"/>
</dbReference>
<dbReference type="PROSITE" id="PS00687">
    <property type="entry name" value="ALDEHYDE_DEHYDR_GLU"/>
    <property type="match status" value="1"/>
</dbReference>
<dbReference type="Proteomes" id="UP000294739">
    <property type="component" value="Unassembled WGS sequence"/>
</dbReference>
<feature type="domain" description="Aldehyde dehydrogenase" evidence="5">
    <location>
        <begin position="12"/>
        <end position="473"/>
    </location>
</feature>
<evidence type="ECO:0000259" key="5">
    <source>
        <dbReference type="Pfam" id="PF00171"/>
    </source>
</evidence>
<evidence type="ECO:0000256" key="1">
    <source>
        <dbReference type="ARBA" id="ARBA00009986"/>
    </source>
</evidence>
<evidence type="ECO:0000313" key="6">
    <source>
        <dbReference type="EMBL" id="TDE13489.1"/>
    </source>
</evidence>
<dbReference type="Gene3D" id="3.40.309.10">
    <property type="entry name" value="Aldehyde Dehydrogenase, Chain A, domain 2"/>
    <property type="match status" value="1"/>
</dbReference>
<name>A0A4R5DHY4_9ACTN</name>
<dbReference type="InterPro" id="IPR016160">
    <property type="entry name" value="Ald_DH_CS_CYS"/>
</dbReference>
<dbReference type="CDD" id="cd07114">
    <property type="entry name" value="ALDH_DhaS"/>
    <property type="match status" value="1"/>
</dbReference>
<sequence length="489" mass="51727">MRQQLYIDGTFTDAEGDRRFVSTNPFDGTEVASLPDAAPGDVDRALRAARAAFDGEWGHTSGVKRARHLLAIADLVDEHAERLSRLETSDNGKVIRETSVQMGFVARTFRYYAGWADKLHGSTVPLDNSALFDFTLRQPYGVIAVITAWNSPLVLLANKVPAALAAGNTVVVKPSEHASTTTLELAKLIDQAGLPAGVFNVVSGGPEAGAELVGSAVVDKVSFTGGPAAGSRIAQSAAARCVPVTLELGGKSANIVFADADLDRAIVGAVAGIYAAAGQTCIAGSRLLVHESIHDAVVDEVVRRAEAIRLGDPLDPETEMGPVANRPQYERILSSIAAAEADGAVRRTTAPVDDVPGGGALFIRPTVFTGVEPDMAIARDEVFGPVLCVIPFSTDHEAVEIANGTEYGLASGVWTENLTRAVRMSRALRAGVTWVNTYRTNAVQAPFGGIKRSGYGRERGEDGIREFTYTKNVMIDVSGGARDPFSLQV</sequence>
<keyword evidence="2 4" id="KW-0560">Oxidoreductase</keyword>
<dbReference type="PROSITE" id="PS00070">
    <property type="entry name" value="ALDEHYDE_DEHYDR_CYS"/>
    <property type="match status" value="1"/>
</dbReference>
<dbReference type="OrthoDB" id="6882680at2"/>
<evidence type="ECO:0000256" key="3">
    <source>
        <dbReference type="PROSITE-ProRule" id="PRU10007"/>
    </source>
</evidence>
<dbReference type="InterPro" id="IPR016161">
    <property type="entry name" value="Ald_DH/histidinol_DH"/>
</dbReference>
<dbReference type="EMBL" id="SMKZ01000005">
    <property type="protein sequence ID" value="TDE13489.1"/>
    <property type="molecule type" value="Genomic_DNA"/>
</dbReference>
<protein>
    <submittedName>
        <fullName evidence="6">Aldehyde dehydrogenase</fullName>
    </submittedName>
</protein>
<dbReference type="Pfam" id="PF00171">
    <property type="entry name" value="Aldedh"/>
    <property type="match status" value="1"/>
</dbReference>
<feature type="active site" evidence="3">
    <location>
        <position position="247"/>
    </location>
</feature>
<dbReference type="AlphaFoldDB" id="A0A4R5DHY4"/>
<dbReference type="FunFam" id="3.40.605.10:FF:000007">
    <property type="entry name" value="NAD/NADP-dependent betaine aldehyde dehydrogenase"/>
    <property type="match status" value="1"/>
</dbReference>
<dbReference type="RefSeq" id="WP_131892214.1">
    <property type="nucleotide sequence ID" value="NZ_SMKZ01000005.1"/>
</dbReference>
<comment type="similarity">
    <text evidence="1 4">Belongs to the aldehyde dehydrogenase family.</text>
</comment>
<evidence type="ECO:0000313" key="7">
    <source>
        <dbReference type="Proteomes" id="UP000294739"/>
    </source>
</evidence>
<dbReference type="InParanoid" id="A0A4R5DHY4"/>
<dbReference type="InterPro" id="IPR015590">
    <property type="entry name" value="Aldehyde_DH_dom"/>
</dbReference>
<evidence type="ECO:0000256" key="4">
    <source>
        <dbReference type="RuleBase" id="RU003345"/>
    </source>
</evidence>
<dbReference type="SUPFAM" id="SSF53720">
    <property type="entry name" value="ALDH-like"/>
    <property type="match status" value="1"/>
</dbReference>
<dbReference type="InterPro" id="IPR016162">
    <property type="entry name" value="Ald_DH_N"/>
</dbReference>
<dbReference type="GO" id="GO:0016620">
    <property type="term" value="F:oxidoreductase activity, acting on the aldehyde or oxo group of donors, NAD or NADP as acceptor"/>
    <property type="evidence" value="ECO:0007669"/>
    <property type="project" value="InterPro"/>
</dbReference>
<proteinExistence type="inferred from homology"/>
<evidence type="ECO:0000256" key="2">
    <source>
        <dbReference type="ARBA" id="ARBA00023002"/>
    </source>
</evidence>
<gene>
    <name evidence="6" type="ORF">E1269_05510</name>
</gene>
<dbReference type="InterPro" id="IPR016163">
    <property type="entry name" value="Ald_DH_C"/>
</dbReference>
<comment type="caution">
    <text evidence="6">The sequence shown here is derived from an EMBL/GenBank/DDBJ whole genome shotgun (WGS) entry which is preliminary data.</text>
</comment>
<dbReference type="PANTHER" id="PTHR11699">
    <property type="entry name" value="ALDEHYDE DEHYDROGENASE-RELATED"/>
    <property type="match status" value="1"/>
</dbReference>
<dbReference type="Gene3D" id="3.40.605.10">
    <property type="entry name" value="Aldehyde Dehydrogenase, Chain A, domain 1"/>
    <property type="match status" value="1"/>
</dbReference>
<dbReference type="FunFam" id="3.40.309.10:FF:000012">
    <property type="entry name" value="Betaine aldehyde dehydrogenase"/>
    <property type="match status" value="1"/>
</dbReference>
<organism evidence="6 7">
    <name type="scientific">Jiangella asiatica</name>
    <dbReference type="NCBI Taxonomy" id="2530372"/>
    <lineage>
        <taxon>Bacteria</taxon>
        <taxon>Bacillati</taxon>
        <taxon>Actinomycetota</taxon>
        <taxon>Actinomycetes</taxon>
        <taxon>Jiangellales</taxon>
        <taxon>Jiangellaceae</taxon>
        <taxon>Jiangella</taxon>
    </lineage>
</organism>
<keyword evidence="7" id="KW-1185">Reference proteome</keyword>
<dbReference type="InterPro" id="IPR029510">
    <property type="entry name" value="Ald_DH_CS_GLU"/>
</dbReference>